<dbReference type="Proteomes" id="UP000184526">
    <property type="component" value="Unassembled WGS sequence"/>
</dbReference>
<protein>
    <submittedName>
        <fullName evidence="9">Predicted PurR-regulated permease PerM</fullName>
    </submittedName>
</protein>
<reference evidence="9 10" key="1">
    <citation type="submission" date="2016-11" db="EMBL/GenBank/DDBJ databases">
        <authorList>
            <person name="Jaros S."/>
            <person name="Januszkiewicz K."/>
            <person name="Wedrychowicz H."/>
        </authorList>
    </citation>
    <scope>NUCLEOTIDE SEQUENCE [LARGE SCALE GENOMIC DNA]</scope>
    <source>
        <strain evidence="9 10">DSM 3089</strain>
    </source>
</reference>
<dbReference type="PANTHER" id="PTHR21716">
    <property type="entry name" value="TRANSMEMBRANE PROTEIN"/>
    <property type="match status" value="1"/>
</dbReference>
<evidence type="ECO:0000256" key="6">
    <source>
        <dbReference type="ARBA" id="ARBA00022989"/>
    </source>
</evidence>
<dbReference type="AlphaFoldDB" id="A0A1M5XI23"/>
<keyword evidence="5 8" id="KW-0812">Transmembrane</keyword>
<feature type="transmembrane region" description="Helical" evidence="8">
    <location>
        <begin position="272"/>
        <end position="305"/>
    </location>
</feature>
<keyword evidence="6 8" id="KW-1133">Transmembrane helix</keyword>
<comment type="similarity">
    <text evidence="2">Belongs to the autoinducer-2 exporter (AI-2E) (TC 2.A.86) family.</text>
</comment>
<feature type="transmembrane region" description="Helical" evidence="8">
    <location>
        <begin position="177"/>
        <end position="199"/>
    </location>
</feature>
<sequence>MKIVEEKLLFPLDKSKKSIIKKIKRPLAIVITLLLVFALIIGLVIFIIPQLSDSIETLVSSIPEYLKSLEAMMNNYTASVDIFNEVWNQILTMWKDILQVLGQVTGTLVTQVLSITIGVTSSIINFFIGMILAIYMLASKEKLVLQIKKIMYAFMKKHFVDKAIEIGKIANFKFSKFIAGQCTEAVIIGILCFVGMLIFSMPYPLLVSVIIGVTALIPIFGAFVGTIPAVFIIFMYSPITAFWFIILIIVIQQIEGNLIYPRVVGNSIGLSALWVMFAMMVGGSLFGILGMLIGIPLFGVAYTVFGTVVNEKLIEKKIQVSCNEDNLEDETIEDTSKNEEE</sequence>
<evidence type="ECO:0000256" key="5">
    <source>
        <dbReference type="ARBA" id="ARBA00022692"/>
    </source>
</evidence>
<feature type="transmembrane region" description="Helical" evidence="8">
    <location>
        <begin position="112"/>
        <end position="138"/>
    </location>
</feature>
<comment type="subcellular location">
    <subcellularLocation>
        <location evidence="1">Cell membrane</location>
        <topology evidence="1">Multi-pass membrane protein</topology>
    </subcellularLocation>
</comment>
<feature type="transmembrane region" description="Helical" evidence="8">
    <location>
        <begin position="241"/>
        <end position="260"/>
    </location>
</feature>
<dbReference type="Pfam" id="PF01594">
    <property type="entry name" value="AI-2E_transport"/>
    <property type="match status" value="1"/>
</dbReference>
<evidence type="ECO:0000256" key="2">
    <source>
        <dbReference type="ARBA" id="ARBA00009773"/>
    </source>
</evidence>
<keyword evidence="4" id="KW-1003">Cell membrane</keyword>
<evidence type="ECO:0000313" key="9">
    <source>
        <dbReference type="EMBL" id="SHH99477.1"/>
    </source>
</evidence>
<organism evidence="9 10">
    <name type="scientific">Clostridium collagenovorans DSM 3089</name>
    <dbReference type="NCBI Taxonomy" id="1121306"/>
    <lineage>
        <taxon>Bacteria</taxon>
        <taxon>Bacillati</taxon>
        <taxon>Bacillota</taxon>
        <taxon>Clostridia</taxon>
        <taxon>Eubacteriales</taxon>
        <taxon>Clostridiaceae</taxon>
        <taxon>Clostridium</taxon>
    </lineage>
</organism>
<dbReference type="GO" id="GO:0055085">
    <property type="term" value="P:transmembrane transport"/>
    <property type="evidence" value="ECO:0007669"/>
    <property type="project" value="TreeGrafter"/>
</dbReference>
<feature type="transmembrane region" description="Helical" evidence="8">
    <location>
        <begin position="205"/>
        <end position="234"/>
    </location>
</feature>
<evidence type="ECO:0000256" key="8">
    <source>
        <dbReference type="SAM" id="Phobius"/>
    </source>
</evidence>
<proteinExistence type="inferred from homology"/>
<feature type="transmembrane region" description="Helical" evidence="8">
    <location>
        <begin position="27"/>
        <end position="48"/>
    </location>
</feature>
<evidence type="ECO:0000256" key="7">
    <source>
        <dbReference type="ARBA" id="ARBA00023136"/>
    </source>
</evidence>
<dbReference type="InterPro" id="IPR002549">
    <property type="entry name" value="AI-2E-like"/>
</dbReference>
<gene>
    <name evidence="9" type="ORF">SAMN02745196_02272</name>
</gene>
<evidence type="ECO:0000256" key="4">
    <source>
        <dbReference type="ARBA" id="ARBA00022475"/>
    </source>
</evidence>
<accession>A0A1M5XI23</accession>
<name>A0A1M5XI23_9CLOT</name>
<keyword evidence="10" id="KW-1185">Reference proteome</keyword>
<evidence type="ECO:0000256" key="1">
    <source>
        <dbReference type="ARBA" id="ARBA00004651"/>
    </source>
</evidence>
<keyword evidence="3" id="KW-0813">Transport</keyword>
<dbReference type="GO" id="GO:0005886">
    <property type="term" value="C:plasma membrane"/>
    <property type="evidence" value="ECO:0007669"/>
    <property type="project" value="UniProtKB-SubCell"/>
</dbReference>
<keyword evidence="7 8" id="KW-0472">Membrane</keyword>
<dbReference type="PANTHER" id="PTHR21716:SF53">
    <property type="entry name" value="PERMEASE PERM-RELATED"/>
    <property type="match status" value="1"/>
</dbReference>
<evidence type="ECO:0000313" key="10">
    <source>
        <dbReference type="Proteomes" id="UP000184526"/>
    </source>
</evidence>
<evidence type="ECO:0000256" key="3">
    <source>
        <dbReference type="ARBA" id="ARBA00022448"/>
    </source>
</evidence>
<dbReference type="STRING" id="1121306.SAMN02745196_02272"/>
<dbReference type="EMBL" id="FQXP01000008">
    <property type="protein sequence ID" value="SHH99477.1"/>
    <property type="molecule type" value="Genomic_DNA"/>
</dbReference>